<dbReference type="AlphaFoldDB" id="A0A7S3GDK6"/>
<sequence length="253" mass="27756">MRSGGVKSTASTSGDGEVQTGSFEHMNSVAAHLLANLTAPMRFDGDLNVDLNEITMNLVPFPKVHFLCSSMSPLHLSTARLRYKDPSKGALTKEIDRAFDSVLSRQSQLFVANPKGSTYLTCAFLARGKGLDISDIARNVSRVSSGMDFPYWNADGFKTGLCRASPLSSPFALLCLANNCCIRTPLRRMTDRFSTLKKRKVFVHHYTKYMDEHCFDEAWAAVDEVVERYAELDKAGSGVAALTSGVSRPSLLT</sequence>
<evidence type="ECO:0000256" key="1">
    <source>
        <dbReference type="ARBA" id="ARBA00009636"/>
    </source>
</evidence>
<evidence type="ECO:0000256" key="2">
    <source>
        <dbReference type="ARBA" id="ARBA00022701"/>
    </source>
</evidence>
<dbReference type="InterPro" id="IPR018316">
    <property type="entry name" value="Tubulin/FtsZ_2-layer-sand-dom"/>
</dbReference>
<dbReference type="GO" id="GO:0007017">
    <property type="term" value="P:microtubule-based process"/>
    <property type="evidence" value="ECO:0007669"/>
    <property type="project" value="InterPro"/>
</dbReference>
<dbReference type="InterPro" id="IPR023123">
    <property type="entry name" value="Tubulin_C"/>
</dbReference>
<dbReference type="InterPro" id="IPR004057">
    <property type="entry name" value="Epsilon_tubulin"/>
</dbReference>
<dbReference type="InterPro" id="IPR000217">
    <property type="entry name" value="Tubulin"/>
</dbReference>
<dbReference type="PRINTS" id="PR01519">
    <property type="entry name" value="EPSLNTUBULIN"/>
</dbReference>
<gene>
    <name evidence="7" type="ORF">PBIL07802_LOCUS25214</name>
</gene>
<dbReference type="Gene3D" id="1.10.287.600">
    <property type="entry name" value="Helix hairpin bin"/>
    <property type="match status" value="1"/>
</dbReference>
<evidence type="ECO:0000256" key="3">
    <source>
        <dbReference type="ARBA" id="ARBA00022741"/>
    </source>
</evidence>
<dbReference type="InterPro" id="IPR037103">
    <property type="entry name" value="Tubulin/FtsZ-like_C"/>
</dbReference>
<comment type="similarity">
    <text evidence="1">Belongs to the tubulin family.</text>
</comment>
<organism evidence="7">
    <name type="scientific">Palpitomonas bilix</name>
    <dbReference type="NCBI Taxonomy" id="652834"/>
    <lineage>
        <taxon>Eukaryota</taxon>
        <taxon>Eukaryota incertae sedis</taxon>
    </lineage>
</organism>
<dbReference type="InterPro" id="IPR008280">
    <property type="entry name" value="Tub_FtsZ_C"/>
</dbReference>
<feature type="domain" description="Tubulin/FtsZ 2-layer sandwich" evidence="6">
    <location>
        <begin position="47"/>
        <end position="191"/>
    </location>
</feature>
<protein>
    <recommendedName>
        <fullName evidence="6">Tubulin/FtsZ 2-layer sandwich domain-containing protein</fullName>
    </recommendedName>
</protein>
<accession>A0A7S3GDK6</accession>
<dbReference type="GO" id="GO:0005525">
    <property type="term" value="F:GTP binding"/>
    <property type="evidence" value="ECO:0007669"/>
    <property type="project" value="UniProtKB-KW"/>
</dbReference>
<proteinExistence type="inferred from homology"/>
<dbReference type="GO" id="GO:0005874">
    <property type="term" value="C:microtubule"/>
    <property type="evidence" value="ECO:0007669"/>
    <property type="project" value="UniProtKB-KW"/>
</dbReference>
<evidence type="ECO:0000256" key="5">
    <source>
        <dbReference type="SAM" id="MobiDB-lite"/>
    </source>
</evidence>
<dbReference type="InterPro" id="IPR036525">
    <property type="entry name" value="Tubulin/FtsZ_GTPase_sf"/>
</dbReference>
<evidence type="ECO:0000259" key="6">
    <source>
        <dbReference type="SMART" id="SM00865"/>
    </source>
</evidence>
<keyword evidence="4" id="KW-0342">GTP-binding</keyword>
<dbReference type="EMBL" id="HBIB01038699">
    <property type="protein sequence ID" value="CAE0262917.1"/>
    <property type="molecule type" value="Transcribed_RNA"/>
</dbReference>
<dbReference type="PANTHER" id="PTHR11588">
    <property type="entry name" value="TUBULIN"/>
    <property type="match status" value="1"/>
</dbReference>
<dbReference type="SMART" id="SM00865">
    <property type="entry name" value="Tubulin_C"/>
    <property type="match status" value="1"/>
</dbReference>
<dbReference type="Gene3D" id="3.30.1330.20">
    <property type="entry name" value="Tubulin/FtsZ, C-terminal domain"/>
    <property type="match status" value="1"/>
</dbReference>
<keyword evidence="3" id="KW-0547">Nucleotide-binding</keyword>
<evidence type="ECO:0000256" key="4">
    <source>
        <dbReference type="ARBA" id="ARBA00023134"/>
    </source>
</evidence>
<dbReference type="Gene3D" id="3.40.50.1440">
    <property type="entry name" value="Tubulin/FtsZ, GTPase domain"/>
    <property type="match status" value="1"/>
</dbReference>
<dbReference type="SUPFAM" id="SSF55307">
    <property type="entry name" value="Tubulin C-terminal domain-like"/>
    <property type="match status" value="1"/>
</dbReference>
<dbReference type="Pfam" id="PF03953">
    <property type="entry name" value="Tubulin_C"/>
    <property type="match status" value="1"/>
</dbReference>
<feature type="region of interest" description="Disordered" evidence="5">
    <location>
        <begin position="1"/>
        <end position="20"/>
    </location>
</feature>
<reference evidence="7" key="1">
    <citation type="submission" date="2021-01" db="EMBL/GenBank/DDBJ databases">
        <authorList>
            <person name="Corre E."/>
            <person name="Pelletier E."/>
            <person name="Niang G."/>
            <person name="Scheremetjew M."/>
            <person name="Finn R."/>
            <person name="Kale V."/>
            <person name="Holt S."/>
            <person name="Cochrane G."/>
            <person name="Meng A."/>
            <person name="Brown T."/>
            <person name="Cohen L."/>
        </authorList>
    </citation>
    <scope>NUCLEOTIDE SEQUENCE</scope>
    <source>
        <strain evidence="7">NIES-2562</strain>
    </source>
</reference>
<keyword evidence="2" id="KW-0493">Microtubule</keyword>
<evidence type="ECO:0000313" key="7">
    <source>
        <dbReference type="EMBL" id="CAE0262917.1"/>
    </source>
</evidence>
<name>A0A7S3GDK6_9EUKA</name>